<evidence type="ECO:0000256" key="4">
    <source>
        <dbReference type="ARBA" id="ARBA00022832"/>
    </source>
</evidence>
<evidence type="ECO:0000256" key="3">
    <source>
        <dbReference type="ARBA" id="ARBA00022516"/>
    </source>
</evidence>
<evidence type="ECO:0000256" key="9">
    <source>
        <dbReference type="SAM" id="MobiDB-lite"/>
    </source>
</evidence>
<dbReference type="GO" id="GO:0009317">
    <property type="term" value="C:acetyl-CoA carboxylase complex"/>
    <property type="evidence" value="ECO:0007669"/>
    <property type="project" value="InterPro"/>
</dbReference>
<dbReference type="InterPro" id="IPR001882">
    <property type="entry name" value="Biotin_BS"/>
</dbReference>
<dbReference type="AlphaFoldDB" id="D2AY86"/>
<dbReference type="GO" id="GO:0003989">
    <property type="term" value="F:acetyl-CoA carboxylase activity"/>
    <property type="evidence" value="ECO:0007669"/>
    <property type="project" value="InterPro"/>
</dbReference>
<dbReference type="EMBL" id="CP001814">
    <property type="protein sequence ID" value="ACZ87096.1"/>
    <property type="molecule type" value="Genomic_DNA"/>
</dbReference>
<evidence type="ECO:0000256" key="2">
    <source>
        <dbReference type="ARBA" id="ARBA00017562"/>
    </source>
</evidence>
<evidence type="ECO:0000256" key="6">
    <source>
        <dbReference type="ARBA" id="ARBA00023160"/>
    </source>
</evidence>
<evidence type="ECO:0000256" key="8">
    <source>
        <dbReference type="RuleBase" id="RU364072"/>
    </source>
</evidence>
<dbReference type="NCBIfam" id="TIGR00531">
    <property type="entry name" value="BCCP"/>
    <property type="match status" value="1"/>
</dbReference>
<dbReference type="PANTHER" id="PTHR45266">
    <property type="entry name" value="OXALOACETATE DECARBOXYLASE ALPHA CHAIN"/>
    <property type="match status" value="1"/>
</dbReference>
<dbReference type="UniPathway" id="UPA00094"/>
<dbReference type="PRINTS" id="PR01071">
    <property type="entry name" value="ACOABIOTINCC"/>
</dbReference>
<keyword evidence="6 8" id="KW-0275">Fatty acid biosynthesis</keyword>
<dbReference type="eggNOG" id="COG0511">
    <property type="taxonomic scope" value="Bacteria"/>
</dbReference>
<dbReference type="InterPro" id="IPR001249">
    <property type="entry name" value="AcCoA_biotinCC"/>
</dbReference>
<evidence type="ECO:0000256" key="5">
    <source>
        <dbReference type="ARBA" id="ARBA00023098"/>
    </source>
</evidence>
<dbReference type="STRING" id="479432.Sros_4192"/>
<keyword evidence="4 8" id="KW-0276">Fatty acid metabolism</keyword>
<evidence type="ECO:0000313" key="12">
    <source>
        <dbReference type="Proteomes" id="UP000002029"/>
    </source>
</evidence>
<dbReference type="Pfam" id="PF00364">
    <property type="entry name" value="Biotin_lipoyl"/>
    <property type="match status" value="1"/>
</dbReference>
<dbReference type="PANTHER" id="PTHR45266:SF3">
    <property type="entry name" value="OXALOACETATE DECARBOXYLASE ALPHA CHAIN"/>
    <property type="match status" value="1"/>
</dbReference>
<accession>D2AY86</accession>
<dbReference type="RefSeq" id="WP_012890838.1">
    <property type="nucleotide sequence ID" value="NC_013595.1"/>
</dbReference>
<dbReference type="InterPro" id="IPR050709">
    <property type="entry name" value="Biotin_Carboxyl_Carrier/Decarb"/>
</dbReference>
<dbReference type="PROSITE" id="PS00188">
    <property type="entry name" value="BIOTIN"/>
    <property type="match status" value="1"/>
</dbReference>
<proteinExistence type="predicted"/>
<evidence type="ECO:0000256" key="1">
    <source>
        <dbReference type="ARBA" id="ARBA00005194"/>
    </source>
</evidence>
<comment type="function">
    <text evidence="8">This protein is a component of the acetyl coenzyme A carboxylase complex; first, biotin carboxylase catalyzes the carboxylation of the carrier protein and then the transcarboxylase transfers the carboxyl group to form malonyl-CoA.</text>
</comment>
<keyword evidence="7 8" id="KW-0092">Biotin</keyword>
<dbReference type="OrthoDB" id="9811735at2"/>
<dbReference type="HOGENOM" id="CLU_016733_3_1_11"/>
<dbReference type="InterPro" id="IPR000089">
    <property type="entry name" value="Biotin_lipoyl"/>
</dbReference>
<feature type="region of interest" description="Disordered" evidence="9">
    <location>
        <begin position="48"/>
        <end position="69"/>
    </location>
</feature>
<evidence type="ECO:0000259" key="10">
    <source>
        <dbReference type="PROSITE" id="PS50968"/>
    </source>
</evidence>
<dbReference type="PROSITE" id="PS50968">
    <property type="entry name" value="BIOTINYL_LIPOYL"/>
    <property type="match status" value="1"/>
</dbReference>
<dbReference type="Proteomes" id="UP000002029">
    <property type="component" value="Chromosome"/>
</dbReference>
<gene>
    <name evidence="11" type="ordered locus">Sros_4192</name>
</gene>
<evidence type="ECO:0000256" key="7">
    <source>
        <dbReference type="ARBA" id="ARBA00023267"/>
    </source>
</evidence>
<dbReference type="GO" id="GO:0006633">
    <property type="term" value="P:fatty acid biosynthetic process"/>
    <property type="evidence" value="ECO:0007669"/>
    <property type="project" value="UniProtKB-UniPathway"/>
</dbReference>
<reference evidence="11 12" key="1">
    <citation type="journal article" date="2010" name="Stand. Genomic Sci.">
        <title>Complete genome sequence of Streptosporangium roseum type strain (NI 9100).</title>
        <authorList>
            <person name="Nolan M."/>
            <person name="Sikorski J."/>
            <person name="Jando M."/>
            <person name="Lucas S."/>
            <person name="Lapidus A."/>
            <person name="Glavina Del Rio T."/>
            <person name="Chen F."/>
            <person name="Tice H."/>
            <person name="Pitluck S."/>
            <person name="Cheng J.F."/>
            <person name="Chertkov O."/>
            <person name="Sims D."/>
            <person name="Meincke L."/>
            <person name="Brettin T."/>
            <person name="Han C."/>
            <person name="Detter J.C."/>
            <person name="Bruce D."/>
            <person name="Goodwin L."/>
            <person name="Land M."/>
            <person name="Hauser L."/>
            <person name="Chang Y.J."/>
            <person name="Jeffries C.D."/>
            <person name="Ivanova N."/>
            <person name="Mavromatis K."/>
            <person name="Mikhailova N."/>
            <person name="Chen A."/>
            <person name="Palaniappan K."/>
            <person name="Chain P."/>
            <person name="Rohde M."/>
            <person name="Goker M."/>
            <person name="Bristow J."/>
            <person name="Eisen J.A."/>
            <person name="Markowitz V."/>
            <person name="Hugenholtz P."/>
            <person name="Kyrpides N.C."/>
            <person name="Klenk H.P."/>
        </authorList>
    </citation>
    <scope>NUCLEOTIDE SEQUENCE [LARGE SCALE GENOMIC DNA]</scope>
    <source>
        <strain evidence="12">ATCC 12428 / DSM 43021 / JCM 3005 / NI 9100</strain>
    </source>
</reference>
<keyword evidence="5 8" id="KW-0443">Lipid metabolism</keyword>
<sequence>MNNESTGAVPSGIDELCRQATNLIEAAKGPLKSVRVQAGDLLVQVEWPEPGPAPNGWAAPDGQAAPNGQAVAWGRPEAAAPDGPEAAPGEDDGAFVVHAPLVGTFYHAPSPGAPPFAAVGDEIAAGQQVAIVEAMKLMNAVEADRPGRVVEVLVPDGSPVEYGEALFVLAPV</sequence>
<dbReference type="KEGG" id="sro:Sros_4192"/>
<comment type="pathway">
    <text evidence="1 8">Lipid metabolism; fatty acid biosynthesis.</text>
</comment>
<protein>
    <recommendedName>
        <fullName evidence="2 8">Biotin carboxyl carrier protein of acetyl-CoA carboxylase</fullName>
    </recommendedName>
</protein>
<keyword evidence="3 8" id="KW-0444">Lipid biosynthesis</keyword>
<keyword evidence="12" id="KW-1185">Reference proteome</keyword>
<dbReference type="CDD" id="cd06850">
    <property type="entry name" value="biotinyl_domain"/>
    <property type="match status" value="1"/>
</dbReference>
<dbReference type="SUPFAM" id="SSF51230">
    <property type="entry name" value="Single hybrid motif"/>
    <property type="match status" value="1"/>
</dbReference>
<organism evidence="11 12">
    <name type="scientific">Streptosporangium roseum (strain ATCC 12428 / DSM 43021 / JCM 3005 / KCTC 9067 / NCIMB 10171 / NRRL 2505 / NI 9100)</name>
    <dbReference type="NCBI Taxonomy" id="479432"/>
    <lineage>
        <taxon>Bacteria</taxon>
        <taxon>Bacillati</taxon>
        <taxon>Actinomycetota</taxon>
        <taxon>Actinomycetes</taxon>
        <taxon>Streptosporangiales</taxon>
        <taxon>Streptosporangiaceae</taxon>
        <taxon>Streptosporangium</taxon>
    </lineage>
</organism>
<name>D2AY86_STRRD</name>
<dbReference type="InterPro" id="IPR011053">
    <property type="entry name" value="Single_hybrid_motif"/>
</dbReference>
<dbReference type="Gene3D" id="2.40.50.100">
    <property type="match status" value="1"/>
</dbReference>
<evidence type="ECO:0000313" key="11">
    <source>
        <dbReference type="EMBL" id="ACZ87096.1"/>
    </source>
</evidence>
<feature type="domain" description="Lipoyl-binding" evidence="10">
    <location>
        <begin position="94"/>
        <end position="170"/>
    </location>
</feature>